<keyword evidence="3" id="KW-1185">Reference proteome</keyword>
<name>A0A4P7XFE4_9ALTE</name>
<evidence type="ECO:0000256" key="1">
    <source>
        <dbReference type="SAM" id="MobiDB-lite"/>
    </source>
</evidence>
<feature type="region of interest" description="Disordered" evidence="1">
    <location>
        <begin position="1"/>
        <end position="20"/>
    </location>
</feature>
<organism evidence="2 3">
    <name type="scientific">Hydrocarboniclastica marina</name>
    <dbReference type="NCBI Taxonomy" id="2259620"/>
    <lineage>
        <taxon>Bacteria</taxon>
        <taxon>Pseudomonadati</taxon>
        <taxon>Pseudomonadota</taxon>
        <taxon>Gammaproteobacteria</taxon>
        <taxon>Alteromonadales</taxon>
        <taxon>Alteromonadaceae</taxon>
        <taxon>Hydrocarboniclastica</taxon>
    </lineage>
</organism>
<dbReference type="RefSeq" id="WP_136547438.1">
    <property type="nucleotide sequence ID" value="NZ_CP031093.1"/>
</dbReference>
<dbReference type="Proteomes" id="UP000298049">
    <property type="component" value="Chromosome"/>
</dbReference>
<reference evidence="2 3" key="1">
    <citation type="submission" date="2018-07" db="EMBL/GenBank/DDBJ databases">
        <title>Marsedoiliclastica nanhaica gen. nov. sp. nov., a novel marine hydrocarbonoclastic bacterium isolated from an in-situ enriched hydrocarbon-degrading consortium in deep-sea sediment.</title>
        <authorList>
            <person name="Dong C."/>
            <person name="Ma T."/>
            <person name="Liu R."/>
            <person name="Shao Z."/>
        </authorList>
    </citation>
    <scope>NUCLEOTIDE SEQUENCE [LARGE SCALE GENOMIC DNA]</scope>
    <source>
        <strain evidence="3">soil36-7</strain>
    </source>
</reference>
<protein>
    <recommendedName>
        <fullName evidence="4">Arc family DNA-binding protein</fullName>
    </recommendedName>
</protein>
<evidence type="ECO:0008006" key="4">
    <source>
        <dbReference type="Google" id="ProtNLM"/>
    </source>
</evidence>
<sequence length="77" mass="8728">MKVTDLSKTWDEGRKSEDRPRNYRLRLPLEDAARLAALAELYPNRSEEEILNDIANGAVEDLAELNGLKDGKNDKKS</sequence>
<accession>A0A4P7XFE4</accession>
<dbReference type="KEGG" id="hmi:soil367_04805"/>
<gene>
    <name evidence="2" type="ORF">soil367_04805</name>
</gene>
<dbReference type="AlphaFoldDB" id="A0A4P7XFE4"/>
<proteinExistence type="predicted"/>
<evidence type="ECO:0000313" key="2">
    <source>
        <dbReference type="EMBL" id="QCF25303.1"/>
    </source>
</evidence>
<dbReference type="OrthoDB" id="6386565at2"/>
<feature type="compositionally biased region" description="Basic and acidic residues" evidence="1">
    <location>
        <begin position="8"/>
        <end position="20"/>
    </location>
</feature>
<dbReference type="EMBL" id="CP031093">
    <property type="protein sequence ID" value="QCF25303.1"/>
    <property type="molecule type" value="Genomic_DNA"/>
</dbReference>
<evidence type="ECO:0000313" key="3">
    <source>
        <dbReference type="Proteomes" id="UP000298049"/>
    </source>
</evidence>